<comment type="caution">
    <text evidence="2">The sequence shown here is derived from an EMBL/GenBank/DDBJ whole genome shotgun (WGS) entry which is preliminary data.</text>
</comment>
<evidence type="ECO:0000256" key="1">
    <source>
        <dbReference type="SAM" id="SignalP"/>
    </source>
</evidence>
<keyword evidence="3" id="KW-1185">Reference proteome</keyword>
<evidence type="ECO:0000313" key="3">
    <source>
        <dbReference type="Proteomes" id="UP000468443"/>
    </source>
</evidence>
<dbReference type="Proteomes" id="UP000468443">
    <property type="component" value="Unassembled WGS sequence"/>
</dbReference>
<reference evidence="2 3" key="1">
    <citation type="submission" date="2020-01" db="EMBL/GenBank/DDBJ databases">
        <title>Muriicola jejuensis KCTC 22299.</title>
        <authorList>
            <person name="Wang G."/>
        </authorList>
    </citation>
    <scope>NUCLEOTIDE SEQUENCE [LARGE SCALE GENOMIC DNA]</scope>
    <source>
        <strain evidence="2 3">KCTC 22299</strain>
    </source>
</reference>
<dbReference type="EMBL" id="JAABOP010000010">
    <property type="protein sequence ID" value="NER11774.1"/>
    <property type="molecule type" value="Genomic_DNA"/>
</dbReference>
<keyword evidence="1" id="KW-0732">Signal</keyword>
<dbReference type="AlphaFoldDB" id="A0A6P0UET3"/>
<dbReference type="RefSeq" id="WP_163694230.1">
    <property type="nucleotide sequence ID" value="NZ_FXTW01000012.1"/>
</dbReference>
<name>A0A6P0UET3_9FLAO</name>
<sequence length="175" mass="19697">MKKLILPILLLSSFIISAQTQKVFRVNILNPGAEIELPTSEKATFSAGLGIGYGGGYPDLTFNDSGFIYIISPFLDLQHKWFYNFEKRSGKNKTTENNSANFFSLRLISRGPSIAENVGRTSDFDFAIGPTWGIQRKFNKNLHLLFDVGPQYYFDTEGNGNIWPIMVQINIGFDL</sequence>
<evidence type="ECO:0008006" key="4">
    <source>
        <dbReference type="Google" id="ProtNLM"/>
    </source>
</evidence>
<protein>
    <recommendedName>
        <fullName evidence="4">DUF3575 domain-containing protein</fullName>
    </recommendedName>
</protein>
<evidence type="ECO:0000313" key="2">
    <source>
        <dbReference type="EMBL" id="NER11774.1"/>
    </source>
</evidence>
<proteinExistence type="predicted"/>
<accession>A0A6P0UET3</accession>
<feature type="signal peptide" evidence="1">
    <location>
        <begin position="1"/>
        <end position="18"/>
    </location>
</feature>
<gene>
    <name evidence="2" type="ORF">GWK09_14705</name>
</gene>
<feature type="chain" id="PRO_5026681184" description="DUF3575 domain-containing protein" evidence="1">
    <location>
        <begin position="19"/>
        <end position="175"/>
    </location>
</feature>
<organism evidence="2 3">
    <name type="scientific">Muriicola jejuensis</name>
    <dbReference type="NCBI Taxonomy" id="504488"/>
    <lineage>
        <taxon>Bacteria</taxon>
        <taxon>Pseudomonadati</taxon>
        <taxon>Bacteroidota</taxon>
        <taxon>Flavobacteriia</taxon>
        <taxon>Flavobacteriales</taxon>
        <taxon>Flavobacteriaceae</taxon>
        <taxon>Muriicola</taxon>
    </lineage>
</organism>